<evidence type="ECO:0000313" key="2">
    <source>
        <dbReference type="Proteomes" id="UP001596549"/>
    </source>
</evidence>
<evidence type="ECO:0000313" key="1">
    <source>
        <dbReference type="EMBL" id="MFC7370184.1"/>
    </source>
</evidence>
<organism evidence="1 2">
    <name type="scientific">Fictibacillus iocasae</name>
    <dbReference type="NCBI Taxonomy" id="2715437"/>
    <lineage>
        <taxon>Bacteria</taxon>
        <taxon>Bacillati</taxon>
        <taxon>Bacillota</taxon>
        <taxon>Bacilli</taxon>
        <taxon>Bacillales</taxon>
        <taxon>Fictibacillaceae</taxon>
        <taxon>Fictibacillus</taxon>
    </lineage>
</organism>
<protein>
    <submittedName>
        <fullName evidence="1">Uncharacterized protein</fullName>
    </submittedName>
</protein>
<accession>A0ABW2NLL3</accession>
<comment type="caution">
    <text evidence="1">The sequence shown here is derived from an EMBL/GenBank/DDBJ whole genome shotgun (WGS) entry which is preliminary data.</text>
</comment>
<dbReference type="Proteomes" id="UP001596549">
    <property type="component" value="Unassembled WGS sequence"/>
</dbReference>
<name>A0ABW2NLL3_9BACL</name>
<dbReference type="EMBL" id="JBHTCP010000002">
    <property type="protein sequence ID" value="MFC7370184.1"/>
    <property type="molecule type" value="Genomic_DNA"/>
</dbReference>
<reference evidence="2" key="1">
    <citation type="journal article" date="2019" name="Int. J. Syst. Evol. Microbiol.">
        <title>The Global Catalogue of Microorganisms (GCM) 10K type strain sequencing project: providing services to taxonomists for standard genome sequencing and annotation.</title>
        <authorList>
            <consortium name="The Broad Institute Genomics Platform"/>
            <consortium name="The Broad Institute Genome Sequencing Center for Infectious Disease"/>
            <person name="Wu L."/>
            <person name="Ma J."/>
        </authorList>
    </citation>
    <scope>NUCLEOTIDE SEQUENCE [LARGE SCALE GENOMIC DNA]</scope>
    <source>
        <strain evidence="2">NBRC 106396</strain>
    </source>
</reference>
<proteinExistence type="predicted"/>
<dbReference type="RefSeq" id="WP_379744977.1">
    <property type="nucleotide sequence ID" value="NZ_JBHTCP010000002.1"/>
</dbReference>
<gene>
    <name evidence="1" type="ORF">ACFQPF_00645</name>
</gene>
<keyword evidence="2" id="KW-1185">Reference proteome</keyword>
<sequence>MAKLHVCFEMQHDGSKRTSGNIIFQVDIKQKLVHEMVQKKIAQQFNCPLSFITITQISVN</sequence>